<dbReference type="PRINTS" id="PR01438">
    <property type="entry name" value="UNVRSLSTRESS"/>
</dbReference>
<proteinExistence type="inferred from homology"/>
<dbReference type="InterPro" id="IPR006016">
    <property type="entry name" value="UspA"/>
</dbReference>
<dbReference type="InterPro" id="IPR006015">
    <property type="entry name" value="Universal_stress_UspA"/>
</dbReference>
<dbReference type="Proteomes" id="UP000765891">
    <property type="component" value="Unassembled WGS sequence"/>
</dbReference>
<dbReference type="EMBL" id="JAGGKO010000001">
    <property type="protein sequence ID" value="MBP1953968.1"/>
    <property type="molecule type" value="Genomic_DNA"/>
</dbReference>
<gene>
    <name evidence="3" type="ORF">GCM10009017_03070</name>
    <name evidence="4" type="ORF">J2752_000849</name>
</gene>
<evidence type="ECO:0000313" key="5">
    <source>
        <dbReference type="Proteomes" id="UP000614609"/>
    </source>
</evidence>
<dbReference type="PANTHER" id="PTHR46268:SF6">
    <property type="entry name" value="UNIVERSAL STRESS PROTEIN UP12"/>
    <property type="match status" value="1"/>
</dbReference>
<dbReference type="CDD" id="cd00293">
    <property type="entry name" value="USP-like"/>
    <property type="match status" value="1"/>
</dbReference>
<reference evidence="3" key="1">
    <citation type="journal article" date="2014" name="Int. J. Syst. Evol. Microbiol.">
        <title>Complete genome sequence of Corynebacterium casei LMG S-19264T (=DSM 44701T), isolated from a smear-ripened cheese.</title>
        <authorList>
            <consortium name="US DOE Joint Genome Institute (JGI-PGF)"/>
            <person name="Walter F."/>
            <person name="Albersmeier A."/>
            <person name="Kalinowski J."/>
            <person name="Ruckert C."/>
        </authorList>
    </citation>
    <scope>NUCLEOTIDE SEQUENCE</scope>
    <source>
        <strain evidence="3">JCM 16108</strain>
    </source>
</reference>
<dbReference type="InterPro" id="IPR014729">
    <property type="entry name" value="Rossmann-like_a/b/a_fold"/>
</dbReference>
<dbReference type="OrthoDB" id="105697at2157"/>
<dbReference type="PANTHER" id="PTHR46268">
    <property type="entry name" value="STRESS RESPONSE PROTEIN NHAX"/>
    <property type="match status" value="1"/>
</dbReference>
<reference evidence="4" key="3">
    <citation type="submission" date="2021-03" db="EMBL/GenBank/DDBJ databases">
        <title>Genomic Encyclopedia of Type Strains, Phase IV (KMG-IV): sequencing the most valuable type-strain genomes for metagenomic binning, comparative biology and taxonomic classification.</title>
        <authorList>
            <person name="Goeker M."/>
        </authorList>
    </citation>
    <scope>NUCLEOTIDE SEQUENCE</scope>
    <source>
        <strain evidence="4">DSM 22443</strain>
    </source>
</reference>
<comment type="similarity">
    <text evidence="1">Belongs to the universal stress protein A family.</text>
</comment>
<dbReference type="RefSeq" id="WP_188869217.1">
    <property type="nucleotide sequence ID" value="NZ_BMOO01000001.1"/>
</dbReference>
<dbReference type="Gene3D" id="3.40.50.620">
    <property type="entry name" value="HUPs"/>
    <property type="match status" value="1"/>
</dbReference>
<sequence length="145" mass="15023">MYDTVLVPTDGSDTAGEGVDHALDLAAAHDATVRALSVAAPGLEAAAVDGGGSVRSTTGAARTASERAARRVADAAEERGLDATCAVERGVPHRVIRSHVRRHDVDVVVMGTHGRTGIARALTGSVTERVIRRADVPVVTVRERA</sequence>
<feature type="domain" description="UspA" evidence="2">
    <location>
        <begin position="1"/>
        <end position="142"/>
    </location>
</feature>
<dbReference type="AlphaFoldDB" id="A0A830FNY9"/>
<dbReference type="EMBL" id="BMOO01000001">
    <property type="protein sequence ID" value="GGM56267.1"/>
    <property type="molecule type" value="Genomic_DNA"/>
</dbReference>
<evidence type="ECO:0000259" key="2">
    <source>
        <dbReference type="Pfam" id="PF00582"/>
    </source>
</evidence>
<keyword evidence="5" id="KW-1185">Reference proteome</keyword>
<accession>A0A830FNY9</accession>
<evidence type="ECO:0000313" key="3">
    <source>
        <dbReference type="EMBL" id="GGM56267.1"/>
    </source>
</evidence>
<dbReference type="Pfam" id="PF00582">
    <property type="entry name" value="Usp"/>
    <property type="match status" value="1"/>
</dbReference>
<comment type="caution">
    <text evidence="3">The sequence shown here is derived from an EMBL/GenBank/DDBJ whole genome shotgun (WGS) entry which is preliminary data.</text>
</comment>
<protein>
    <submittedName>
        <fullName evidence="4">Nucleotide-binding universal stress UspA family protein</fullName>
    </submittedName>
    <submittedName>
        <fullName evidence="3">Universal stress protein UspA</fullName>
    </submittedName>
</protein>
<evidence type="ECO:0000256" key="1">
    <source>
        <dbReference type="ARBA" id="ARBA00008791"/>
    </source>
</evidence>
<organism evidence="3 5">
    <name type="scientific">Halarchaeum rubridurum</name>
    <dbReference type="NCBI Taxonomy" id="489911"/>
    <lineage>
        <taxon>Archaea</taxon>
        <taxon>Methanobacteriati</taxon>
        <taxon>Methanobacteriota</taxon>
        <taxon>Stenosarchaea group</taxon>
        <taxon>Halobacteria</taxon>
        <taxon>Halobacteriales</taxon>
        <taxon>Halobacteriaceae</taxon>
    </lineage>
</organism>
<evidence type="ECO:0000313" key="4">
    <source>
        <dbReference type="EMBL" id="MBP1953968.1"/>
    </source>
</evidence>
<dbReference type="SUPFAM" id="SSF52402">
    <property type="entry name" value="Adenine nucleotide alpha hydrolases-like"/>
    <property type="match status" value="1"/>
</dbReference>
<dbReference type="Proteomes" id="UP000614609">
    <property type="component" value="Unassembled WGS sequence"/>
</dbReference>
<reference evidence="3" key="2">
    <citation type="submission" date="2020-09" db="EMBL/GenBank/DDBJ databases">
        <authorList>
            <person name="Sun Q."/>
            <person name="Ohkuma M."/>
        </authorList>
    </citation>
    <scope>NUCLEOTIDE SEQUENCE</scope>
    <source>
        <strain evidence="3">JCM 16108</strain>
    </source>
</reference>
<name>A0A830FNY9_9EURY</name>